<evidence type="ECO:0000259" key="8">
    <source>
        <dbReference type="PROSITE" id="PS50893"/>
    </source>
</evidence>
<dbReference type="Gene3D" id="3.40.50.300">
    <property type="entry name" value="P-loop containing nucleotide triphosphate hydrolases"/>
    <property type="match status" value="1"/>
</dbReference>
<dbReference type="CDD" id="cd03257">
    <property type="entry name" value="ABC_NikE_OppD_transporters"/>
    <property type="match status" value="1"/>
</dbReference>
<keyword evidence="7" id="KW-0472">Membrane</keyword>
<comment type="similarity">
    <text evidence="2">Belongs to the ABC transporter superfamily.</text>
</comment>
<dbReference type="PROSITE" id="PS50893">
    <property type="entry name" value="ABC_TRANSPORTER_2"/>
    <property type="match status" value="1"/>
</dbReference>
<evidence type="ECO:0000256" key="5">
    <source>
        <dbReference type="ARBA" id="ARBA00022741"/>
    </source>
</evidence>
<evidence type="ECO:0000256" key="7">
    <source>
        <dbReference type="ARBA" id="ARBA00023136"/>
    </source>
</evidence>
<dbReference type="InterPro" id="IPR027417">
    <property type="entry name" value="P-loop_NTPase"/>
</dbReference>
<dbReference type="InterPro" id="IPR003439">
    <property type="entry name" value="ABC_transporter-like_ATP-bd"/>
</dbReference>
<dbReference type="SMART" id="SM00382">
    <property type="entry name" value="AAA"/>
    <property type="match status" value="1"/>
</dbReference>
<dbReference type="RefSeq" id="WP_273615689.1">
    <property type="nucleotide sequence ID" value="NZ_CP117416.1"/>
</dbReference>
<protein>
    <submittedName>
        <fullName evidence="9">ABC transporter ATP-binding protein</fullName>
    </submittedName>
</protein>
<keyword evidence="6 9" id="KW-0067">ATP-binding</keyword>
<evidence type="ECO:0000256" key="1">
    <source>
        <dbReference type="ARBA" id="ARBA00004202"/>
    </source>
</evidence>
<accession>A0AAX3M6L3</accession>
<dbReference type="PROSITE" id="PS00211">
    <property type="entry name" value="ABC_TRANSPORTER_1"/>
    <property type="match status" value="1"/>
</dbReference>
<dbReference type="InterPro" id="IPR013563">
    <property type="entry name" value="Oligopep_ABC_C"/>
</dbReference>
<dbReference type="Pfam" id="PF00005">
    <property type="entry name" value="ABC_tran"/>
    <property type="match status" value="1"/>
</dbReference>
<keyword evidence="5" id="KW-0547">Nucleotide-binding</keyword>
<dbReference type="FunFam" id="3.40.50.300:FF:000016">
    <property type="entry name" value="Oligopeptide ABC transporter ATP-binding component"/>
    <property type="match status" value="1"/>
</dbReference>
<sequence length="334" mass="37316">MTEPLLSVNDLKVSFDTKEGENQALRGVSFDIYTGETIGIVGESGSGKSVTAKAILSLITPPGRIWNGDIRFHGQSLITLNPKQWRKIRGKQIAMIFQDPMTSLNPVKKIGDQMIEIIRRHRGMNKPEAQAEAIKQLEQVGIGQAEARLHQYPHQFSGGMRQRVMIAIALACQPELIIADEPTTALDVTIQSQILFLLKQLKEQSHTTIALITHDLGIVAQICTRVIVMYGGMIMEEGLVEDIFYRPHHPYTKGLLRSLPKRSEGLRERLIPIEGSPPDLLHPPSGCPFMERCPQAHERCATLPPVSHISESHRSMCWLDQEGAHTTDEFNTQI</sequence>
<evidence type="ECO:0000256" key="6">
    <source>
        <dbReference type="ARBA" id="ARBA00022840"/>
    </source>
</evidence>
<evidence type="ECO:0000256" key="4">
    <source>
        <dbReference type="ARBA" id="ARBA00022475"/>
    </source>
</evidence>
<dbReference type="InterPro" id="IPR003593">
    <property type="entry name" value="AAA+_ATPase"/>
</dbReference>
<dbReference type="PANTHER" id="PTHR43297:SF2">
    <property type="entry name" value="DIPEPTIDE TRANSPORT ATP-BINDING PROTEIN DPPD"/>
    <property type="match status" value="1"/>
</dbReference>
<dbReference type="EMBL" id="CP117416">
    <property type="protein sequence ID" value="WCT57483.1"/>
    <property type="molecule type" value="Genomic_DNA"/>
</dbReference>
<dbReference type="KEGG" id="pka:PQ456_08245"/>
<dbReference type="GO" id="GO:0015833">
    <property type="term" value="P:peptide transport"/>
    <property type="evidence" value="ECO:0007669"/>
    <property type="project" value="InterPro"/>
</dbReference>
<dbReference type="InterPro" id="IPR017871">
    <property type="entry name" value="ABC_transporter-like_CS"/>
</dbReference>
<evidence type="ECO:0000313" key="9">
    <source>
        <dbReference type="EMBL" id="WCT57483.1"/>
    </source>
</evidence>
<evidence type="ECO:0000313" key="10">
    <source>
        <dbReference type="Proteomes" id="UP001220509"/>
    </source>
</evidence>
<dbReference type="GO" id="GO:0005524">
    <property type="term" value="F:ATP binding"/>
    <property type="evidence" value="ECO:0007669"/>
    <property type="project" value="UniProtKB-KW"/>
</dbReference>
<keyword evidence="3" id="KW-0813">Transport</keyword>
<dbReference type="GO" id="GO:0016887">
    <property type="term" value="F:ATP hydrolysis activity"/>
    <property type="evidence" value="ECO:0007669"/>
    <property type="project" value="InterPro"/>
</dbReference>
<dbReference type="Proteomes" id="UP001220509">
    <property type="component" value="Chromosome"/>
</dbReference>
<evidence type="ECO:0000256" key="2">
    <source>
        <dbReference type="ARBA" id="ARBA00005417"/>
    </source>
</evidence>
<dbReference type="GO" id="GO:0005886">
    <property type="term" value="C:plasma membrane"/>
    <property type="evidence" value="ECO:0007669"/>
    <property type="project" value="UniProtKB-SubCell"/>
</dbReference>
<organism evidence="9 10">
    <name type="scientific">Paenibacillus kyungheensis</name>
    <dbReference type="NCBI Taxonomy" id="1452732"/>
    <lineage>
        <taxon>Bacteria</taxon>
        <taxon>Bacillati</taxon>
        <taxon>Bacillota</taxon>
        <taxon>Bacilli</taxon>
        <taxon>Bacillales</taxon>
        <taxon>Paenibacillaceae</taxon>
        <taxon>Paenibacillus</taxon>
    </lineage>
</organism>
<name>A0AAX3M6L3_9BACL</name>
<keyword evidence="10" id="KW-1185">Reference proteome</keyword>
<reference evidence="9 10" key="1">
    <citation type="submission" date="2023-02" db="EMBL/GenBank/DDBJ databases">
        <title>Genome sequence of Paenibacillus kyungheensis KACC 18744.</title>
        <authorList>
            <person name="Kim S."/>
            <person name="Heo J."/>
            <person name="Kwon S.-W."/>
        </authorList>
    </citation>
    <scope>NUCLEOTIDE SEQUENCE [LARGE SCALE GENOMIC DNA]</scope>
    <source>
        <strain evidence="9 10">KACC 18744</strain>
    </source>
</reference>
<dbReference type="NCBIfam" id="TIGR01727">
    <property type="entry name" value="oligo_HPY"/>
    <property type="match status" value="1"/>
</dbReference>
<dbReference type="SUPFAM" id="SSF52540">
    <property type="entry name" value="P-loop containing nucleoside triphosphate hydrolases"/>
    <property type="match status" value="1"/>
</dbReference>
<evidence type="ECO:0000256" key="3">
    <source>
        <dbReference type="ARBA" id="ARBA00022448"/>
    </source>
</evidence>
<feature type="domain" description="ABC transporter" evidence="8">
    <location>
        <begin position="6"/>
        <end position="256"/>
    </location>
</feature>
<dbReference type="InterPro" id="IPR050388">
    <property type="entry name" value="ABC_Ni/Peptide_Import"/>
</dbReference>
<dbReference type="PANTHER" id="PTHR43297">
    <property type="entry name" value="OLIGOPEPTIDE TRANSPORT ATP-BINDING PROTEIN APPD"/>
    <property type="match status" value="1"/>
</dbReference>
<dbReference type="AlphaFoldDB" id="A0AAX3M6L3"/>
<gene>
    <name evidence="9" type="ORF">PQ456_08245</name>
</gene>
<comment type="subcellular location">
    <subcellularLocation>
        <location evidence="1">Cell membrane</location>
        <topology evidence="1">Peripheral membrane protein</topology>
    </subcellularLocation>
</comment>
<keyword evidence="4" id="KW-1003">Cell membrane</keyword>
<proteinExistence type="inferred from homology"/>
<dbReference type="Pfam" id="PF08352">
    <property type="entry name" value="oligo_HPY"/>
    <property type="match status" value="1"/>
</dbReference>